<comment type="caution">
    <text evidence="1">The sequence shown here is derived from an EMBL/GenBank/DDBJ whole genome shotgun (WGS) entry which is preliminary data.</text>
</comment>
<name>A0A9X2FY31_9MICO</name>
<proteinExistence type="predicted"/>
<dbReference type="Proteomes" id="UP001139493">
    <property type="component" value="Unassembled WGS sequence"/>
</dbReference>
<sequence>MSATGAALTNWSNDGRVDARRCQPGARLDDELWRTSRHSLHACVQAKALGLVVRNGVVLIDEATPLAVPSRVGSPPVQEESRQPRAPWYVEHGMLGELTVAGLLRWTSEEAALAARAAVAGFDGEFADLAVADLVEAKIAALLASNEPAVWDRRLERGEMHVTGEHLVWIRPELVEPRPAEEVDVTALRRYDVRFATTTSALESSRTVSSGLDALFFTAFNLASGAASAQGVGVPLLAADGSASSSRTATTTVITGRKLFVERSSRFLSGVRFRVFVDGIELSGTPGAVARGVAVDLPAIFSSAAEPRAVLTSPTQVVTGQDTFARPLSGDEVLHAVDLTPVVAQEQARLRRAGLGPELTRSIVAQVQDVLNERNARNNSRWWLTTGSVSRGITAGADTPLLRRLTSRFSGHFRVVATLESIQRLGTTDAVPMRTDLGGARAVALGEGGSSAAAMTVALNTTGLTGSLPDPSTVAIRTSGVAPLLGVTVSRSREWSHRLTSQPATHSVLNATAPQARYRSVLAIKVIWESSSIAALTRRPSVTTRTNGDIGVPELGTHGAAAFEERLLGPRAGKDTPPTGAAVVVPTEAAGSAGPHLQVLPQETETLRHTVSVRPATLHPDYRPRRGRREPLALASRMGLGFAVGSSLPGSELVAEHFRTRLEQLVTERGIRGVDWAAVHRDLLVNFGTPRLEGDMNGVLAGIKHTLRVGDRQVSLFVRLHLTDTVDVTDYPGVINTRAAVGESVVGGVSKQWTAQGTVGGALRVTVPWVRVQAGAVRMIGRFFRGHGDHFGVGTETYRRVESIGREDEHTIDAVYESSVHVVDDRRLRPERWWTLDPTNVVAKIVVPGQHVPAEPVRADVALRTGLLTQATRAWPEGHRLDLTAGTAGLFPVFLTLPVLARTTAGLYARLHGLPPAWAQSEVCWPTEILDLADPTWHAARLGMLAGERGFTAELPDRDGWRTTVTVRLRAYAPRELATTGETEIEQYSKTTQHHAREREHGHAVGVQVALGPQVRLGSDAPQDIESVGDDDFGRDTVTSRQGPGGRAALLAHGGAEQSWTRTANQKTGFLDITRATYSGPKTALRVDPVYQVTVTRARGERPDVEHARRYLRFDGALDLLAPPRRAEDLLPPTRRAGAPASRDMPRTYIGPGLPRASAHAEQLMADGVLDAVERHLIRHGALRSRPDERAGVADPLRRSLEAVFRSDALLAQMPALLSSGVWVWLPVKGFAGAAYYLWVRVTVARMDPAHGQRPRPEVKLTLRGERLHETEDGRSSRVTVLGGAAVVARGGTRSAESHEHGHGGAELRAGRLFSRESAVSNSTKTVDIYRLGTKDEHGSHEFEHNVSFRVETAMSYDPPEIVRVVADAIGTVTRGARQLTHRIADVATRPTGLLGDPAAAVLAGSSARPTLRSERTWWLWREVEHVEGRTRLLVPHHMTAADAVPEQGAASVAPFRRTFGQDPRWEPVDLRPHGLPPAFLENFHPGDVNAEAINRWTWLAAVRTVRPPDLTDHAVDERAGIDVPARAGLSHAHDMAYLHDTSHGAVRPRIVELLSREYEVHVGTEVVKVGFELRAAREFRPEQEIRNKTRRYQQVDTATESARSTSSGWFVSLGPEGGGGGADQAFIGRLPYERKVATGEKRTAGDSATHETNQEGTRQLRYFAFDVTLVAQVATSPRRALRVDVTDGLVGALPVENGRLVGDLEDSLGWLLRPQDEVRATVDAGARPIIWQASSHSDGQACVSVATVTLVPPTRSGYCSSADRSMSPSARQIQFHRW</sequence>
<organism evidence="1 2">
    <name type="scientific">Promicromonospora thailandica</name>
    <dbReference type="NCBI Taxonomy" id="765201"/>
    <lineage>
        <taxon>Bacteria</taxon>
        <taxon>Bacillati</taxon>
        <taxon>Actinomycetota</taxon>
        <taxon>Actinomycetes</taxon>
        <taxon>Micrococcales</taxon>
        <taxon>Promicromonosporaceae</taxon>
        <taxon>Promicromonospora</taxon>
    </lineage>
</organism>
<accession>A0A9X2FY31</accession>
<dbReference type="EMBL" id="JAMTCS010000001">
    <property type="protein sequence ID" value="MCP2263264.1"/>
    <property type="molecule type" value="Genomic_DNA"/>
</dbReference>
<protein>
    <submittedName>
        <fullName evidence="1">Uncharacterized protein</fullName>
    </submittedName>
</protein>
<keyword evidence="2" id="KW-1185">Reference proteome</keyword>
<evidence type="ECO:0000313" key="1">
    <source>
        <dbReference type="EMBL" id="MCP2263264.1"/>
    </source>
</evidence>
<gene>
    <name evidence="1" type="ORF">APR03_000587</name>
</gene>
<evidence type="ECO:0000313" key="2">
    <source>
        <dbReference type="Proteomes" id="UP001139493"/>
    </source>
</evidence>
<reference evidence="1" key="1">
    <citation type="submission" date="2022-06" db="EMBL/GenBank/DDBJ databases">
        <title>Genomic Encyclopedia of Archaeal and Bacterial Type Strains, Phase II (KMG-II): from individual species to whole genera.</title>
        <authorList>
            <person name="Goeker M."/>
        </authorList>
    </citation>
    <scope>NUCLEOTIDE SEQUENCE</scope>
    <source>
        <strain evidence="1">DSM 26652</strain>
    </source>
</reference>